<evidence type="ECO:0000313" key="2">
    <source>
        <dbReference type="Proteomes" id="UP000507470"/>
    </source>
</evidence>
<evidence type="ECO:0000313" key="1">
    <source>
        <dbReference type="EMBL" id="CAC5389756.1"/>
    </source>
</evidence>
<name>A0A6J8C2D3_MYTCO</name>
<reference evidence="1 2" key="1">
    <citation type="submission" date="2020-06" db="EMBL/GenBank/DDBJ databases">
        <authorList>
            <person name="Li R."/>
            <person name="Bekaert M."/>
        </authorList>
    </citation>
    <scope>NUCLEOTIDE SEQUENCE [LARGE SCALE GENOMIC DNA]</scope>
    <source>
        <strain evidence="2">wild</strain>
    </source>
</reference>
<dbReference type="Proteomes" id="UP000507470">
    <property type="component" value="Unassembled WGS sequence"/>
</dbReference>
<sequence length="640" mass="73381">MQYPVVEPRQCTNSPETIDKHSNIHWSPGNIVKSIENPPKTIVNPNESRNRKDSVDHNICPICELEVTDSDSIECNVCDMWLHKYCTTAVLSDELFDLHTNDIDMPNKCHLCTLLDQDDCTTTIQDECHRSFMYFDLETDREGVMTPSMSQPINDLLEDQIENIREAGRNSYTSKISSTLKLNQFEATIKSQLDILKIEMQHKLTIHELDMKHHLELSELKAKIDRMSQQGISTVSSVPQQQFNAIEPPAYHQPLATAPPVFHRPITTAPPVFHQSFSTAPPTLHHPTTTQFAHIVHPHIVSHSINIKAGNYQTMAPANNHHHANFLYQPQEIRNQYQRLSKHWLYSCDKHQLQEVNDTHICEAKSVDDDLDTEILVKNRGFGGTAVFWRKDIDRVVRFTSDGNDRIVVLTFNFSNNPLCLIGVYMPSHNKHGDELYIDILSQIEEIIEKYHHTGDDRPRDKRFKCLIENNGLCLTDNYPKVPTFYHHNGVMSSQIDYIIHKDCDVNFTYTVKIEDRNPLNVSDHTLLIAVVPGIIKGSQSSLGKKQIIKRPNWARCDKEKYQEAIRESVANIDTVNLENASIEISKLVDLLHSADNLNLQQNFSTEKLKVIEIQNKIIDELETGRNIEIDNTNVLEVQE</sequence>
<dbReference type="InterPro" id="IPR011011">
    <property type="entry name" value="Znf_FYVE_PHD"/>
</dbReference>
<keyword evidence="2" id="KW-1185">Reference proteome</keyword>
<proteinExistence type="predicted"/>
<gene>
    <name evidence="1" type="ORF">MCOR_24894</name>
</gene>
<dbReference type="SUPFAM" id="SSF56219">
    <property type="entry name" value="DNase I-like"/>
    <property type="match status" value="1"/>
</dbReference>
<dbReference type="SUPFAM" id="SSF57903">
    <property type="entry name" value="FYVE/PHD zinc finger"/>
    <property type="match status" value="1"/>
</dbReference>
<accession>A0A6J8C2D3</accession>
<dbReference type="InterPro" id="IPR036691">
    <property type="entry name" value="Endo/exonu/phosph_ase_sf"/>
</dbReference>
<dbReference type="Gene3D" id="3.60.10.10">
    <property type="entry name" value="Endonuclease/exonuclease/phosphatase"/>
    <property type="match status" value="1"/>
</dbReference>
<dbReference type="Gene3D" id="3.30.40.10">
    <property type="entry name" value="Zinc/RING finger domain, C3HC4 (zinc finger)"/>
    <property type="match status" value="1"/>
</dbReference>
<dbReference type="AlphaFoldDB" id="A0A6J8C2D3"/>
<organism evidence="1 2">
    <name type="scientific">Mytilus coruscus</name>
    <name type="common">Sea mussel</name>
    <dbReference type="NCBI Taxonomy" id="42192"/>
    <lineage>
        <taxon>Eukaryota</taxon>
        <taxon>Metazoa</taxon>
        <taxon>Spiralia</taxon>
        <taxon>Lophotrochozoa</taxon>
        <taxon>Mollusca</taxon>
        <taxon>Bivalvia</taxon>
        <taxon>Autobranchia</taxon>
        <taxon>Pteriomorphia</taxon>
        <taxon>Mytilida</taxon>
        <taxon>Mytiloidea</taxon>
        <taxon>Mytilidae</taxon>
        <taxon>Mytilinae</taxon>
        <taxon>Mytilus</taxon>
    </lineage>
</organism>
<dbReference type="InterPro" id="IPR013083">
    <property type="entry name" value="Znf_RING/FYVE/PHD"/>
</dbReference>
<dbReference type="OrthoDB" id="7476844at2759"/>
<dbReference type="EMBL" id="CACVKT020004375">
    <property type="protein sequence ID" value="CAC5389756.1"/>
    <property type="molecule type" value="Genomic_DNA"/>
</dbReference>
<evidence type="ECO:0008006" key="3">
    <source>
        <dbReference type="Google" id="ProtNLM"/>
    </source>
</evidence>
<protein>
    <recommendedName>
        <fullName evidence="3">PHD-type domain-containing protein</fullName>
    </recommendedName>
</protein>